<dbReference type="Proteomes" id="UP000016933">
    <property type="component" value="Unassembled WGS sequence"/>
</dbReference>
<feature type="compositionally biased region" description="Low complexity" evidence="1">
    <location>
        <begin position="447"/>
        <end position="458"/>
    </location>
</feature>
<sequence length="576" mass="62518">MLSRQGLKVDEDAEDVLNSPRLSTLSESSFPSIYDTQEKHASPERFAWEDGHNDIGIASPLGPRSHLRQDSTKRVSQWLEEGDVRCTPSKTNSISTLLANELDDRTATPTGQEPQRAHHRSLNDALAAATAQSLEASATSGRATPGESRLKKQQLFARQMHPTSFAGPIFGEPLLPPTPDSASTHMLRASHSNISDSREMVPEATTSVSARQPPSVPTIERGVRTAPRLMRSSVELSTAFQSNLQYRNANLDGSRADDAYEASEYDCDYPERLRAFATEYQGYPDGGSIVLGTPSRFLKHARPTVSDVMFNSADASPPQRTRPPPRRPRSSDNFIGSPSKPRLDRAETSPLVTDPTATVGRKAFAESMISPHSTHSGSSGDQTVVQADEQSSRARSPVVAPAHSRMASSVVSPMRSRMSPSPGRTLGQRTVGLFRRLSASNGDREVSPLPTLTSTHSSAYTNDTPIELRRPKTSHADRSPPAIAVASATRPPSSRETRRPSLQLRTKTEPAAARSPSSAVEKSTSVNDKRGLFRRSNSVQKATEATSDAHTRGPTKRRGSIRDAVSTAAGRRPWRG</sequence>
<feature type="region of interest" description="Disordered" evidence="1">
    <location>
        <begin position="1"/>
        <end position="30"/>
    </location>
</feature>
<accession>N1PTJ7</accession>
<evidence type="ECO:0000313" key="3">
    <source>
        <dbReference type="Proteomes" id="UP000016933"/>
    </source>
</evidence>
<name>N1PTJ7_DOTSN</name>
<reference evidence="2 3" key="2">
    <citation type="journal article" date="2012" name="PLoS Pathog.">
        <title>Diverse lifestyles and strategies of plant pathogenesis encoded in the genomes of eighteen Dothideomycetes fungi.</title>
        <authorList>
            <person name="Ohm R.A."/>
            <person name="Feau N."/>
            <person name="Henrissat B."/>
            <person name="Schoch C.L."/>
            <person name="Horwitz B.A."/>
            <person name="Barry K.W."/>
            <person name="Condon B.J."/>
            <person name="Copeland A.C."/>
            <person name="Dhillon B."/>
            <person name="Glaser F."/>
            <person name="Hesse C.N."/>
            <person name="Kosti I."/>
            <person name="LaButti K."/>
            <person name="Lindquist E.A."/>
            <person name="Lucas S."/>
            <person name="Salamov A.A."/>
            <person name="Bradshaw R.E."/>
            <person name="Ciuffetti L."/>
            <person name="Hamelin R.C."/>
            <person name="Kema G.H.J."/>
            <person name="Lawrence C."/>
            <person name="Scott J.A."/>
            <person name="Spatafora J.W."/>
            <person name="Turgeon B.G."/>
            <person name="de Wit P.J.G.M."/>
            <person name="Zhong S."/>
            <person name="Goodwin S.B."/>
            <person name="Grigoriev I.V."/>
        </authorList>
    </citation>
    <scope>NUCLEOTIDE SEQUENCE [LARGE SCALE GENOMIC DNA]</scope>
    <source>
        <strain evidence="3">NZE10 / CBS 128990</strain>
    </source>
</reference>
<dbReference type="OrthoDB" id="10251744at2759"/>
<feature type="compositionally biased region" description="Polar residues" evidence="1">
    <location>
        <begin position="535"/>
        <end position="548"/>
    </location>
</feature>
<reference evidence="3" key="1">
    <citation type="journal article" date="2012" name="PLoS Genet.">
        <title>The genomes of the fungal plant pathogens Cladosporium fulvum and Dothistroma septosporum reveal adaptation to different hosts and lifestyles but also signatures of common ancestry.</title>
        <authorList>
            <person name="de Wit P.J.G.M."/>
            <person name="van der Burgt A."/>
            <person name="Oekmen B."/>
            <person name="Stergiopoulos I."/>
            <person name="Abd-Elsalam K.A."/>
            <person name="Aerts A.L."/>
            <person name="Bahkali A.H."/>
            <person name="Beenen H.G."/>
            <person name="Chettri P."/>
            <person name="Cox M.P."/>
            <person name="Datema E."/>
            <person name="de Vries R.P."/>
            <person name="Dhillon B."/>
            <person name="Ganley A.R."/>
            <person name="Griffiths S.A."/>
            <person name="Guo Y."/>
            <person name="Hamelin R.C."/>
            <person name="Henrissat B."/>
            <person name="Kabir M.S."/>
            <person name="Jashni M.K."/>
            <person name="Kema G."/>
            <person name="Klaubauf S."/>
            <person name="Lapidus A."/>
            <person name="Levasseur A."/>
            <person name="Lindquist E."/>
            <person name="Mehrabi R."/>
            <person name="Ohm R.A."/>
            <person name="Owen T.J."/>
            <person name="Salamov A."/>
            <person name="Schwelm A."/>
            <person name="Schijlen E."/>
            <person name="Sun H."/>
            <person name="van den Burg H.A."/>
            <person name="van Ham R.C.H.J."/>
            <person name="Zhang S."/>
            <person name="Goodwin S.B."/>
            <person name="Grigoriev I.V."/>
            <person name="Collemare J."/>
            <person name="Bradshaw R.E."/>
        </authorList>
    </citation>
    <scope>NUCLEOTIDE SEQUENCE [LARGE SCALE GENOMIC DNA]</scope>
    <source>
        <strain evidence="3">NZE10 / CBS 128990</strain>
    </source>
</reference>
<dbReference type="AlphaFoldDB" id="N1PTJ7"/>
<feature type="compositionally biased region" description="Polar residues" evidence="1">
    <location>
        <begin position="20"/>
        <end position="30"/>
    </location>
</feature>
<organism evidence="2 3">
    <name type="scientific">Dothistroma septosporum (strain NZE10 / CBS 128990)</name>
    <name type="common">Red band needle blight fungus</name>
    <name type="synonym">Mycosphaerella pini</name>
    <dbReference type="NCBI Taxonomy" id="675120"/>
    <lineage>
        <taxon>Eukaryota</taxon>
        <taxon>Fungi</taxon>
        <taxon>Dikarya</taxon>
        <taxon>Ascomycota</taxon>
        <taxon>Pezizomycotina</taxon>
        <taxon>Dothideomycetes</taxon>
        <taxon>Dothideomycetidae</taxon>
        <taxon>Mycosphaerellales</taxon>
        <taxon>Mycosphaerellaceae</taxon>
        <taxon>Dothistroma</taxon>
    </lineage>
</organism>
<feature type="region of interest" description="Disordered" evidence="1">
    <location>
        <begin position="308"/>
        <end position="576"/>
    </location>
</feature>
<feature type="region of interest" description="Disordered" evidence="1">
    <location>
        <begin position="51"/>
        <end position="73"/>
    </location>
</feature>
<proteinExistence type="predicted"/>
<gene>
    <name evidence="2" type="ORF">DOTSEDRAFT_71395</name>
</gene>
<dbReference type="EMBL" id="KB446538">
    <property type="protein sequence ID" value="EME45680.1"/>
    <property type="molecule type" value="Genomic_DNA"/>
</dbReference>
<feature type="region of interest" description="Disordered" evidence="1">
    <location>
        <begin position="100"/>
        <end position="123"/>
    </location>
</feature>
<dbReference type="HOGENOM" id="CLU_473285_0_0_1"/>
<feature type="compositionally biased region" description="Basic and acidic residues" evidence="1">
    <location>
        <begin position="466"/>
        <end position="478"/>
    </location>
</feature>
<dbReference type="STRING" id="675120.N1PTJ7"/>
<feature type="compositionally biased region" description="Low complexity" evidence="1">
    <location>
        <begin position="404"/>
        <end position="422"/>
    </location>
</feature>
<keyword evidence="3" id="KW-1185">Reference proteome</keyword>
<protein>
    <submittedName>
        <fullName evidence="2">Uncharacterized protein</fullName>
    </submittedName>
</protein>
<dbReference type="eggNOG" id="ENOG502SSWS">
    <property type="taxonomic scope" value="Eukaryota"/>
</dbReference>
<feature type="compositionally biased region" description="Polar residues" evidence="1">
    <location>
        <begin position="370"/>
        <end position="389"/>
    </location>
</feature>
<feature type="compositionally biased region" description="Polar residues" evidence="1">
    <location>
        <begin position="515"/>
        <end position="526"/>
    </location>
</feature>
<evidence type="ECO:0000313" key="2">
    <source>
        <dbReference type="EMBL" id="EME45680.1"/>
    </source>
</evidence>
<evidence type="ECO:0000256" key="1">
    <source>
        <dbReference type="SAM" id="MobiDB-lite"/>
    </source>
</evidence>